<dbReference type="Pfam" id="PF00209">
    <property type="entry name" value="SNF"/>
    <property type="match status" value="2"/>
</dbReference>
<evidence type="ECO:0000256" key="5">
    <source>
        <dbReference type="ARBA" id="ARBA00023136"/>
    </source>
</evidence>
<dbReference type="RefSeq" id="WP_303739136.1">
    <property type="nucleotide sequence ID" value="NZ_SUTK01000026.1"/>
</dbReference>
<dbReference type="NCBIfam" id="NF037979">
    <property type="entry name" value="Na_transp"/>
    <property type="match status" value="1"/>
</dbReference>
<feature type="transmembrane region" description="Helical" evidence="6">
    <location>
        <begin position="427"/>
        <end position="448"/>
    </location>
</feature>
<dbReference type="PRINTS" id="PR00176">
    <property type="entry name" value="NANEUSMPORT"/>
</dbReference>
<reference evidence="7" key="1">
    <citation type="submission" date="2019-04" db="EMBL/GenBank/DDBJ databases">
        <title>Evolution of Biomass-Degrading Anaerobic Consortia Revealed by Metagenomics.</title>
        <authorList>
            <person name="Peng X."/>
        </authorList>
    </citation>
    <scope>NUCLEOTIDE SEQUENCE</scope>
    <source>
        <strain evidence="7">SIG18</strain>
    </source>
</reference>
<dbReference type="AlphaFoldDB" id="A0A8T3V8Q1"/>
<name>A0A8T3V8Q1_9EURY</name>
<evidence type="ECO:0000256" key="4">
    <source>
        <dbReference type="ARBA" id="ARBA00022989"/>
    </source>
</evidence>
<keyword evidence="4 6" id="KW-1133">Transmembrane helix</keyword>
<dbReference type="PROSITE" id="PS50267">
    <property type="entry name" value="NA_NEUROTRAN_SYMP_3"/>
    <property type="match status" value="1"/>
</dbReference>
<dbReference type="PANTHER" id="PTHR42948">
    <property type="entry name" value="TRANSPORTER"/>
    <property type="match status" value="1"/>
</dbReference>
<dbReference type="Proteomes" id="UP000783037">
    <property type="component" value="Unassembled WGS sequence"/>
</dbReference>
<evidence type="ECO:0000256" key="1">
    <source>
        <dbReference type="ARBA" id="ARBA00004141"/>
    </source>
</evidence>
<feature type="transmembrane region" description="Helical" evidence="6">
    <location>
        <begin position="12"/>
        <end position="31"/>
    </location>
</feature>
<feature type="transmembrane region" description="Helical" evidence="6">
    <location>
        <begin position="174"/>
        <end position="199"/>
    </location>
</feature>
<feature type="transmembrane region" description="Helical" evidence="6">
    <location>
        <begin position="144"/>
        <end position="162"/>
    </location>
</feature>
<comment type="subcellular location">
    <subcellularLocation>
        <location evidence="1">Membrane</location>
        <topology evidence="1">Multi-pass membrane protein</topology>
    </subcellularLocation>
</comment>
<feature type="transmembrane region" description="Helical" evidence="6">
    <location>
        <begin position="85"/>
        <end position="107"/>
    </location>
</feature>
<gene>
    <name evidence="7" type="ORF">E7Z79_06340</name>
</gene>
<feature type="transmembrane region" description="Helical" evidence="6">
    <location>
        <begin position="254"/>
        <end position="277"/>
    </location>
</feature>
<keyword evidence="5 6" id="KW-0472">Membrane</keyword>
<dbReference type="SUPFAM" id="SSF161070">
    <property type="entry name" value="SNF-like"/>
    <property type="match status" value="1"/>
</dbReference>
<dbReference type="InterPro" id="IPR000175">
    <property type="entry name" value="Na/ntran_symport"/>
</dbReference>
<dbReference type="PANTHER" id="PTHR42948:SF1">
    <property type="entry name" value="TRANSPORTER"/>
    <property type="match status" value="1"/>
</dbReference>
<evidence type="ECO:0000256" key="2">
    <source>
        <dbReference type="ARBA" id="ARBA00022448"/>
    </source>
</evidence>
<comment type="caution">
    <text evidence="7">The sequence shown here is derived from an EMBL/GenBank/DDBJ whole genome shotgun (WGS) entry which is preliminary data.</text>
</comment>
<evidence type="ECO:0000313" key="8">
    <source>
        <dbReference type="Proteomes" id="UP000783037"/>
    </source>
</evidence>
<sequence>MNETSQWNSTLTFILAMIGLTIGIGNIWRFSYVLYSNGGGSFFIPYVIAILVMGVPFLILEYGLGFSFKKSFSNLMHSIRPGFEIIAWMLVLLVFIVVIYYMVIIGWDLAYLLNSFNFGWGNDPASFFTNYVGGSSNLSSSTKIIVPTLICTLILWTVFWAISIKDVDKGIGKLSTILIPLLFTIMVFIFIYAFTLPGFHYGISILLTPDWSALYDVHVWLAAFGQTIFSLSIGQAMVYTYASYLPKNSKLTDEVLIVVIINSLYEIFIAFGVFSILGYMSMTSSIPIQNLISEGTGLIFIIFPQIFNTMGVMGHVIAPLLFISILFAGFTSAFALFEPLLSSLCNKFGWSRKKGVTILTIVACIGTVIFSTGSSSYLVGVVDRFVNNFGILILIGIQAIIFGWFYGVEKVIPVLNEFSTFKVGKTWAFTLKYLLPILLIVIWAFGIADLFLDESSFEMIIYAIITIIVVGLSAAFTKLNPKKS</sequence>
<keyword evidence="2" id="KW-0813">Transport</keyword>
<evidence type="ECO:0000313" key="7">
    <source>
        <dbReference type="EMBL" id="MBE6502046.1"/>
    </source>
</evidence>
<dbReference type="EMBL" id="SUTK01000026">
    <property type="protein sequence ID" value="MBE6502046.1"/>
    <property type="molecule type" value="Genomic_DNA"/>
</dbReference>
<feature type="transmembrane region" description="Helical" evidence="6">
    <location>
        <begin position="316"/>
        <end position="337"/>
    </location>
</feature>
<accession>A0A8T3V8Q1</accession>
<feature type="transmembrane region" description="Helical" evidence="6">
    <location>
        <begin position="219"/>
        <end position="242"/>
    </location>
</feature>
<evidence type="ECO:0000256" key="6">
    <source>
        <dbReference type="SAM" id="Phobius"/>
    </source>
</evidence>
<protein>
    <submittedName>
        <fullName evidence="7">Sodium-dependent transporter</fullName>
    </submittedName>
</protein>
<feature type="transmembrane region" description="Helical" evidence="6">
    <location>
        <begin position="358"/>
        <end position="379"/>
    </location>
</feature>
<evidence type="ECO:0000256" key="3">
    <source>
        <dbReference type="ARBA" id="ARBA00022692"/>
    </source>
</evidence>
<proteinExistence type="predicted"/>
<feature type="transmembrane region" description="Helical" evidence="6">
    <location>
        <begin position="43"/>
        <end position="64"/>
    </location>
</feature>
<feature type="transmembrane region" description="Helical" evidence="6">
    <location>
        <begin position="460"/>
        <end position="479"/>
    </location>
</feature>
<keyword evidence="3 6" id="KW-0812">Transmembrane</keyword>
<organism evidence="7 8">
    <name type="scientific">Methanobrevibacter thaueri</name>
    <dbReference type="NCBI Taxonomy" id="190975"/>
    <lineage>
        <taxon>Archaea</taxon>
        <taxon>Methanobacteriati</taxon>
        <taxon>Methanobacteriota</taxon>
        <taxon>Methanomada group</taxon>
        <taxon>Methanobacteria</taxon>
        <taxon>Methanobacteriales</taxon>
        <taxon>Methanobacteriaceae</taxon>
        <taxon>Methanobrevibacter</taxon>
    </lineage>
</organism>
<dbReference type="GO" id="GO:0016020">
    <property type="term" value="C:membrane"/>
    <property type="evidence" value="ECO:0007669"/>
    <property type="project" value="UniProtKB-SubCell"/>
</dbReference>
<feature type="transmembrane region" description="Helical" evidence="6">
    <location>
        <begin position="385"/>
        <end position="406"/>
    </location>
</feature>
<dbReference type="CDD" id="cd10334">
    <property type="entry name" value="SLC6sbd_u1"/>
    <property type="match status" value="1"/>
</dbReference>
<dbReference type="InterPro" id="IPR037272">
    <property type="entry name" value="SNS_sf"/>
</dbReference>